<evidence type="ECO:0000313" key="2">
    <source>
        <dbReference type="EMBL" id="KAJ8762984.1"/>
    </source>
</evidence>
<organism evidence="2 3">
    <name type="scientific">Erythroxylum novogranatense</name>
    <dbReference type="NCBI Taxonomy" id="1862640"/>
    <lineage>
        <taxon>Eukaryota</taxon>
        <taxon>Viridiplantae</taxon>
        <taxon>Streptophyta</taxon>
        <taxon>Embryophyta</taxon>
        <taxon>Tracheophyta</taxon>
        <taxon>Spermatophyta</taxon>
        <taxon>Magnoliopsida</taxon>
        <taxon>eudicotyledons</taxon>
        <taxon>Gunneridae</taxon>
        <taxon>Pentapetalae</taxon>
        <taxon>rosids</taxon>
        <taxon>fabids</taxon>
        <taxon>Malpighiales</taxon>
        <taxon>Erythroxylaceae</taxon>
        <taxon>Erythroxylum</taxon>
    </lineage>
</organism>
<comment type="caution">
    <text evidence="2">The sequence shown here is derived from an EMBL/GenBank/DDBJ whole genome shotgun (WGS) entry which is preliminary data.</text>
</comment>
<dbReference type="Proteomes" id="UP001159364">
    <property type="component" value="Linkage Group LG06"/>
</dbReference>
<keyword evidence="1" id="KW-0732">Signal</keyword>
<gene>
    <name evidence="2" type="ORF">K2173_023113</name>
</gene>
<protein>
    <submittedName>
        <fullName evidence="2">Uncharacterized protein</fullName>
    </submittedName>
</protein>
<evidence type="ECO:0000256" key="1">
    <source>
        <dbReference type="SAM" id="SignalP"/>
    </source>
</evidence>
<feature type="chain" id="PRO_5043866149" evidence="1">
    <location>
        <begin position="18"/>
        <end position="107"/>
    </location>
</feature>
<accession>A0AAV8T9J9</accession>
<feature type="signal peptide" evidence="1">
    <location>
        <begin position="1"/>
        <end position="17"/>
    </location>
</feature>
<dbReference type="AlphaFoldDB" id="A0AAV8T9J9"/>
<proteinExistence type="predicted"/>
<keyword evidence="3" id="KW-1185">Reference proteome</keyword>
<evidence type="ECO:0000313" key="3">
    <source>
        <dbReference type="Proteomes" id="UP001159364"/>
    </source>
</evidence>
<dbReference type="EMBL" id="JAIWQS010000006">
    <property type="protein sequence ID" value="KAJ8762984.1"/>
    <property type="molecule type" value="Genomic_DNA"/>
</dbReference>
<sequence length="107" mass="12227">MLLWVLYLLLDDGGLLHKKVLESITEVSDIDAIIEQAEEANRLFSLQHPAPNLPFNIPPWNAGMSVEELDANERQAFLSWRRSLARSIYKMYFGLDSELTGYALENC</sequence>
<reference evidence="2 3" key="1">
    <citation type="submission" date="2021-09" db="EMBL/GenBank/DDBJ databases">
        <title>Genomic insights and catalytic innovation underlie evolution of tropane alkaloids biosynthesis.</title>
        <authorList>
            <person name="Wang Y.-J."/>
            <person name="Tian T."/>
            <person name="Huang J.-P."/>
            <person name="Huang S.-X."/>
        </authorList>
    </citation>
    <scope>NUCLEOTIDE SEQUENCE [LARGE SCALE GENOMIC DNA]</scope>
    <source>
        <strain evidence="2">KIB-2018</strain>
        <tissue evidence="2">Leaf</tissue>
    </source>
</reference>
<name>A0AAV8T9J9_9ROSI</name>